<evidence type="ECO:0000256" key="11">
    <source>
        <dbReference type="RuleBase" id="RU363032"/>
    </source>
</evidence>
<dbReference type="Gene3D" id="2.40.430.10">
    <property type="entry name" value="D-maltodextrin-binding protein, MBP"/>
    <property type="match status" value="1"/>
</dbReference>
<evidence type="ECO:0000313" key="15">
    <source>
        <dbReference type="Proteomes" id="UP001238603"/>
    </source>
</evidence>
<evidence type="ECO:0000256" key="5">
    <source>
        <dbReference type="ARBA" id="ARBA00022475"/>
    </source>
</evidence>
<evidence type="ECO:0000256" key="9">
    <source>
        <dbReference type="ARBA" id="ARBA00022989"/>
    </source>
</evidence>
<dbReference type="SUPFAM" id="SSF160964">
    <property type="entry name" value="MalF N-terminal region-like"/>
    <property type="match status" value="1"/>
</dbReference>
<evidence type="ECO:0000256" key="6">
    <source>
        <dbReference type="ARBA" id="ARBA00022519"/>
    </source>
</evidence>
<dbReference type="PROSITE" id="PS50928">
    <property type="entry name" value="ABC_TM1"/>
    <property type="match status" value="1"/>
</dbReference>
<reference evidence="14 15" key="1">
    <citation type="submission" date="2023-06" db="EMBL/GenBank/DDBJ databases">
        <title>Pelomonas sp. APW6 16S ribosomal RNA gene genome sequencing and assembly.</title>
        <authorList>
            <person name="Woo H."/>
        </authorList>
    </citation>
    <scope>NUCLEOTIDE SEQUENCE [LARGE SCALE GENOMIC DNA]</scope>
    <source>
        <strain evidence="14 15">APW6</strain>
    </source>
</reference>
<protein>
    <recommendedName>
        <fullName evidence="12">Maltose/maltodextrin transport system permease protein</fullName>
    </recommendedName>
</protein>
<keyword evidence="15" id="KW-1185">Reference proteome</keyword>
<dbReference type="Pfam" id="PF00528">
    <property type="entry name" value="BPD_transp_1"/>
    <property type="match status" value="1"/>
</dbReference>
<keyword evidence="4 11" id="KW-0813">Transport</keyword>
<evidence type="ECO:0000256" key="4">
    <source>
        <dbReference type="ARBA" id="ARBA00022448"/>
    </source>
</evidence>
<dbReference type="Gene3D" id="1.10.3720.10">
    <property type="entry name" value="MetI-like"/>
    <property type="match status" value="1"/>
</dbReference>
<keyword evidence="10 11" id="KW-0472">Membrane</keyword>
<dbReference type="InterPro" id="IPR047103">
    <property type="entry name" value="MalF_P2_sf"/>
</dbReference>
<feature type="transmembrane region" description="Helical" evidence="11">
    <location>
        <begin position="510"/>
        <end position="532"/>
    </location>
</feature>
<dbReference type="InterPro" id="IPR035277">
    <property type="entry name" value="MalF_N"/>
</dbReference>
<evidence type="ECO:0000256" key="12">
    <source>
        <dbReference type="RuleBase" id="RU367050"/>
    </source>
</evidence>
<evidence type="ECO:0000313" key="14">
    <source>
        <dbReference type="EMBL" id="MDL5034119.1"/>
    </source>
</evidence>
<dbReference type="Gene3D" id="1.20.58.370">
    <property type="entry name" value="MalF N-terminal region-like"/>
    <property type="match status" value="1"/>
</dbReference>
<evidence type="ECO:0000256" key="2">
    <source>
        <dbReference type="ARBA" id="ARBA00004429"/>
    </source>
</evidence>
<dbReference type="RefSeq" id="WP_285984188.1">
    <property type="nucleotide sequence ID" value="NZ_JASVDS010000006.1"/>
</dbReference>
<dbReference type="Pfam" id="PF14785">
    <property type="entry name" value="MalF_P2"/>
    <property type="match status" value="1"/>
</dbReference>
<dbReference type="PANTHER" id="PTHR47314">
    <property type="entry name" value="MALTOSE/MALTODEXTRIN TRANSPORT SYSTEM PERMEASE PROTEIN MALF"/>
    <property type="match status" value="1"/>
</dbReference>
<evidence type="ECO:0000256" key="7">
    <source>
        <dbReference type="ARBA" id="ARBA00022597"/>
    </source>
</evidence>
<evidence type="ECO:0000256" key="10">
    <source>
        <dbReference type="ARBA" id="ARBA00023136"/>
    </source>
</evidence>
<feature type="domain" description="ABC transmembrane type-1" evidence="13">
    <location>
        <begin position="308"/>
        <end position="531"/>
    </location>
</feature>
<comment type="similarity">
    <text evidence="3 12">Belongs to the binding-protein-dependent transport system permease family. MalFG subfamily.</text>
</comment>
<gene>
    <name evidence="14" type="primary">malF</name>
    <name evidence="14" type="ORF">QRD43_19625</name>
</gene>
<dbReference type="PANTHER" id="PTHR47314:SF1">
    <property type="entry name" value="MALTOSE_MALTODEXTRIN TRANSPORT SYSTEM PERMEASE PROTEIN MALF"/>
    <property type="match status" value="1"/>
</dbReference>
<proteinExistence type="inferred from homology"/>
<accession>A0ABT7LNR2</accession>
<feature type="transmembrane region" description="Helical" evidence="11">
    <location>
        <begin position="453"/>
        <end position="474"/>
    </location>
</feature>
<dbReference type="InterPro" id="IPR000515">
    <property type="entry name" value="MetI-like"/>
</dbReference>
<feature type="transmembrane region" description="Helical" evidence="11">
    <location>
        <begin position="347"/>
        <end position="367"/>
    </location>
</feature>
<dbReference type="EMBL" id="JASVDS010000006">
    <property type="protein sequence ID" value="MDL5034119.1"/>
    <property type="molecule type" value="Genomic_DNA"/>
</dbReference>
<comment type="subcellular location">
    <subcellularLocation>
        <location evidence="2 12">Cell inner membrane</location>
        <topology evidence="2 12">Multi-pass membrane protein</topology>
    </subcellularLocation>
    <subcellularLocation>
        <location evidence="11">Cell membrane</location>
        <topology evidence="11">Multi-pass membrane protein</topology>
    </subcellularLocation>
</comment>
<comment type="subunit">
    <text evidence="12">The complex is composed of two ATP-binding proteins (MalK), two transmembrane proteins (MalG and MalF) and a solute-binding protein (MalE).</text>
</comment>
<keyword evidence="8 11" id="KW-0812">Transmembrane</keyword>
<comment type="caution">
    <text evidence="14">The sequence shown here is derived from an EMBL/GenBank/DDBJ whole genome shotgun (WGS) entry which is preliminary data.</text>
</comment>
<dbReference type="InterPro" id="IPR035906">
    <property type="entry name" value="MetI-like_sf"/>
</dbReference>
<name>A0ABT7LNR2_9BURK</name>
<evidence type="ECO:0000256" key="1">
    <source>
        <dbReference type="ARBA" id="ARBA00002264"/>
    </source>
</evidence>
<dbReference type="NCBIfam" id="NF008232">
    <property type="entry name" value="PRK10999.1"/>
    <property type="match status" value="1"/>
</dbReference>
<comment type="function">
    <text evidence="1 12">Part of the ABC transporter complex MalEFGK involved in maltose/maltodextrin import. Probably responsible for the translocation of the substrate across the membrane.</text>
</comment>
<feature type="transmembrane region" description="Helical" evidence="11">
    <location>
        <begin position="30"/>
        <end position="51"/>
    </location>
</feature>
<feature type="transmembrane region" description="Helical" evidence="11">
    <location>
        <begin position="307"/>
        <end position="335"/>
    </location>
</feature>
<feature type="transmembrane region" description="Helical" evidence="11">
    <location>
        <begin position="387"/>
        <end position="411"/>
    </location>
</feature>
<dbReference type="SUPFAM" id="SSF161098">
    <property type="entry name" value="MetI-like"/>
    <property type="match status" value="1"/>
</dbReference>
<keyword evidence="6 12" id="KW-0997">Cell inner membrane</keyword>
<dbReference type="Proteomes" id="UP001238603">
    <property type="component" value="Unassembled WGS sequence"/>
</dbReference>
<feature type="transmembrane region" description="Helical" evidence="11">
    <location>
        <begin position="81"/>
        <end position="100"/>
    </location>
</feature>
<evidence type="ECO:0000256" key="8">
    <source>
        <dbReference type="ARBA" id="ARBA00022692"/>
    </source>
</evidence>
<dbReference type="Gene3D" id="3.10.650.10">
    <property type="entry name" value="MalF N-terminal region-like"/>
    <property type="match status" value="1"/>
</dbReference>
<evidence type="ECO:0000259" key="13">
    <source>
        <dbReference type="PROSITE" id="PS50928"/>
    </source>
</evidence>
<organism evidence="14 15">
    <name type="scientific">Roseateles subflavus</name>
    <dbReference type="NCBI Taxonomy" id="3053353"/>
    <lineage>
        <taxon>Bacteria</taxon>
        <taxon>Pseudomonadati</taxon>
        <taxon>Pseudomonadota</taxon>
        <taxon>Betaproteobacteria</taxon>
        <taxon>Burkholderiales</taxon>
        <taxon>Sphaerotilaceae</taxon>
        <taxon>Roseateles</taxon>
    </lineage>
</organism>
<keyword evidence="7 12" id="KW-0762">Sugar transport</keyword>
<keyword evidence="9 11" id="KW-1133">Transmembrane helix</keyword>
<dbReference type="CDD" id="cd06261">
    <property type="entry name" value="TM_PBP2"/>
    <property type="match status" value="1"/>
</dbReference>
<sequence>MNASPSLAPSPLAAAYSTLPPSLGSRLLAALRWPAVAALALGALYLVFSIYAAGQTAWAAGALALFGGAFYAYLRAGFAWRYLFPGVAGMAVFIAFPLLYTAQIGFTNYSSAHLLSQERVRAYLLDQHDVIEAGAMGFSLHADGPEFRVVLNEAGTAQPRYVSPPLALKKTREPLKVTMLAAREEHLPLQSALQPALPLRELVQHREALAQLQLLLPDRSGPEAQLRYLGLREYGPVSPHYVEQPDGSLLRAADGQRFAPDGKLGYYRSQDGAGGEILQPGYKVLVGLQNYSRMLFDAEFRGPFVSIFIWTVLFSLATVAGATFIGMFLAVLLNWEDLKGRTAYRTLLFLPYAVPGFISILVFKGLFNQNFGEINAILDALFGVKPAWFADPLLAKVMLLIVNIWLGYPYIMILCSGLLKAIPADLYEASAIVGAGPWTNFWRITAPLIVKPLSPLLISAFAFNFNNFVLIALLTDGRPDFLSTKLPAGQTDILVSYTYRIAFRDSGSDFGLAAAISTLIFFLVAAMSLLNLRLMRKAQS</sequence>
<evidence type="ECO:0000256" key="3">
    <source>
        <dbReference type="ARBA" id="ARBA00009047"/>
    </source>
</evidence>
<keyword evidence="5" id="KW-1003">Cell membrane</keyword>
<feature type="transmembrane region" description="Helical" evidence="11">
    <location>
        <begin position="57"/>
        <end position="74"/>
    </location>
</feature>
<dbReference type="InterPro" id="IPR029345">
    <property type="entry name" value="MalF_P2"/>
</dbReference>